<keyword evidence="3" id="KW-1185">Reference proteome</keyword>
<dbReference type="CDD" id="cd00090">
    <property type="entry name" value="HTH_ARSR"/>
    <property type="match status" value="1"/>
</dbReference>
<dbReference type="RefSeq" id="WP_111258790.1">
    <property type="nucleotide sequence ID" value="NZ_POTW01000173.1"/>
</dbReference>
<evidence type="ECO:0000259" key="1">
    <source>
        <dbReference type="PROSITE" id="PS50987"/>
    </source>
</evidence>
<dbReference type="Gene3D" id="1.10.10.10">
    <property type="entry name" value="Winged helix-like DNA-binding domain superfamily/Winged helix DNA-binding domain"/>
    <property type="match status" value="1"/>
</dbReference>
<dbReference type="SUPFAM" id="SSF46785">
    <property type="entry name" value="Winged helix' DNA-binding domain"/>
    <property type="match status" value="1"/>
</dbReference>
<dbReference type="AlphaFoldDB" id="A0A2W2B2L4"/>
<organism evidence="2 3">
    <name type="scientific">Jiangella anatolica</name>
    <dbReference type="NCBI Taxonomy" id="2670374"/>
    <lineage>
        <taxon>Bacteria</taxon>
        <taxon>Bacillati</taxon>
        <taxon>Actinomycetota</taxon>
        <taxon>Actinomycetes</taxon>
        <taxon>Jiangellales</taxon>
        <taxon>Jiangellaceae</taxon>
        <taxon>Jiangella</taxon>
    </lineage>
</organism>
<name>A0A2W2B2L4_9ACTN</name>
<dbReference type="SMART" id="SM00418">
    <property type="entry name" value="HTH_ARSR"/>
    <property type="match status" value="1"/>
</dbReference>
<dbReference type="PANTHER" id="PTHR38600">
    <property type="entry name" value="TRANSCRIPTIONAL REGULATORY PROTEIN"/>
    <property type="match status" value="1"/>
</dbReference>
<dbReference type="InterPro" id="IPR011991">
    <property type="entry name" value="ArsR-like_HTH"/>
</dbReference>
<dbReference type="NCBIfam" id="NF033788">
    <property type="entry name" value="HTH_metalloreg"/>
    <property type="match status" value="1"/>
</dbReference>
<feature type="domain" description="HTH arsR-type" evidence="1">
    <location>
        <begin position="1"/>
        <end position="94"/>
    </location>
</feature>
<proteinExistence type="predicted"/>
<dbReference type="Proteomes" id="UP000248764">
    <property type="component" value="Unassembled WGS sequence"/>
</dbReference>
<reference evidence="2 3" key="1">
    <citation type="submission" date="2018-01" db="EMBL/GenBank/DDBJ databases">
        <title>Draft genome sequence of Jiangella sp. GTF31.</title>
        <authorList>
            <person name="Sahin N."/>
            <person name="Ay H."/>
            <person name="Saygin H."/>
        </authorList>
    </citation>
    <scope>NUCLEOTIDE SEQUENCE [LARGE SCALE GENOMIC DNA]</scope>
    <source>
        <strain evidence="2 3">GTF31</strain>
    </source>
</reference>
<comment type="caution">
    <text evidence="2">The sequence shown here is derived from an EMBL/GenBank/DDBJ whole genome shotgun (WGS) entry which is preliminary data.</text>
</comment>
<evidence type="ECO:0000313" key="2">
    <source>
        <dbReference type="EMBL" id="PZF79150.1"/>
    </source>
</evidence>
<sequence length="109" mass="12334">MLDHAPDLDLVFQALADPTRRALVERMTTGPASASELARPFDMTLAAVLQHLKVLEDSGLVHTKKEGRVRMCRVEPDALRGAEAWIAERRTTWERRLDRLGSVLSEEER</sequence>
<dbReference type="EMBL" id="POTW01000173">
    <property type="protein sequence ID" value="PZF79150.1"/>
    <property type="molecule type" value="Genomic_DNA"/>
</dbReference>
<dbReference type="InterPro" id="IPR036390">
    <property type="entry name" value="WH_DNA-bd_sf"/>
</dbReference>
<gene>
    <name evidence="2" type="ORF">C1I92_32610</name>
</gene>
<dbReference type="PANTHER" id="PTHR38600:SF2">
    <property type="entry name" value="SLL0088 PROTEIN"/>
    <property type="match status" value="1"/>
</dbReference>
<dbReference type="Pfam" id="PF12840">
    <property type="entry name" value="HTH_20"/>
    <property type="match status" value="1"/>
</dbReference>
<dbReference type="PRINTS" id="PR00778">
    <property type="entry name" value="HTHARSR"/>
</dbReference>
<accession>A0A2W2B2L4</accession>
<dbReference type="InterPro" id="IPR001845">
    <property type="entry name" value="HTH_ArsR_DNA-bd_dom"/>
</dbReference>
<dbReference type="GO" id="GO:0003700">
    <property type="term" value="F:DNA-binding transcription factor activity"/>
    <property type="evidence" value="ECO:0007669"/>
    <property type="project" value="InterPro"/>
</dbReference>
<protein>
    <submittedName>
        <fullName evidence="2">Transcriptional regulator</fullName>
    </submittedName>
</protein>
<dbReference type="PROSITE" id="PS50987">
    <property type="entry name" value="HTH_ARSR_2"/>
    <property type="match status" value="1"/>
</dbReference>
<dbReference type="InterPro" id="IPR036388">
    <property type="entry name" value="WH-like_DNA-bd_sf"/>
</dbReference>
<evidence type="ECO:0000313" key="3">
    <source>
        <dbReference type="Proteomes" id="UP000248764"/>
    </source>
</evidence>